<dbReference type="PANTHER" id="PTHR45681">
    <property type="entry name" value="POLYKETIDE SYNTHASE 44-RELATED"/>
    <property type="match status" value="1"/>
</dbReference>
<dbReference type="InterPro" id="IPR016035">
    <property type="entry name" value="Acyl_Trfase/lysoPLipase"/>
</dbReference>
<protein>
    <recommendedName>
        <fullName evidence="12">Carrier domain-containing protein</fullName>
    </recommendedName>
</protein>
<evidence type="ECO:0000259" key="9">
    <source>
        <dbReference type="PROSITE" id="PS52019"/>
    </source>
</evidence>
<keyword evidence="4" id="KW-0808">Transferase</keyword>
<dbReference type="Gene3D" id="3.40.50.720">
    <property type="entry name" value="NAD(P)-binding Rossmann-like Domain"/>
    <property type="match status" value="2"/>
</dbReference>
<dbReference type="InterPro" id="IPR049551">
    <property type="entry name" value="PKS_DH_C"/>
</dbReference>
<feature type="domain" description="PKS/mFAS DH" evidence="9">
    <location>
        <begin position="884"/>
        <end position="1165"/>
    </location>
</feature>
<dbReference type="GeneTree" id="ENSGT00940000164060"/>
<dbReference type="SUPFAM" id="SSF47336">
    <property type="entry name" value="ACP-like"/>
    <property type="match status" value="1"/>
</dbReference>
<dbReference type="InterPro" id="IPR011032">
    <property type="entry name" value="GroES-like_sf"/>
</dbReference>
<evidence type="ECO:0000256" key="5">
    <source>
        <dbReference type="ARBA" id="ARBA00048404"/>
    </source>
</evidence>
<dbReference type="InterPro" id="IPR036291">
    <property type="entry name" value="NAD(P)-bd_dom_sf"/>
</dbReference>
<dbReference type="InterPro" id="IPR016036">
    <property type="entry name" value="Malonyl_transacylase_ACP-bd"/>
</dbReference>
<dbReference type="SMART" id="SM00827">
    <property type="entry name" value="PKS_AT"/>
    <property type="match status" value="1"/>
</dbReference>
<organism evidence="10 11">
    <name type="scientific">Leptobrachium leishanense</name>
    <name type="common">Leishan spiny toad</name>
    <dbReference type="NCBI Taxonomy" id="445787"/>
    <lineage>
        <taxon>Eukaryota</taxon>
        <taxon>Metazoa</taxon>
        <taxon>Chordata</taxon>
        <taxon>Craniata</taxon>
        <taxon>Vertebrata</taxon>
        <taxon>Euteleostomi</taxon>
        <taxon>Amphibia</taxon>
        <taxon>Batrachia</taxon>
        <taxon>Anura</taxon>
        <taxon>Pelobatoidea</taxon>
        <taxon>Megophryidae</taxon>
        <taxon>Leptobrachium</taxon>
    </lineage>
</organism>
<dbReference type="InterPro" id="IPR049900">
    <property type="entry name" value="PKS_mFAS_DH"/>
</dbReference>
<dbReference type="InterPro" id="IPR013968">
    <property type="entry name" value="PKS_KR"/>
</dbReference>
<dbReference type="CDD" id="cd00833">
    <property type="entry name" value="PKS"/>
    <property type="match status" value="1"/>
</dbReference>
<dbReference type="Gene3D" id="3.40.47.10">
    <property type="match status" value="1"/>
</dbReference>
<dbReference type="PROSITE" id="PS00606">
    <property type="entry name" value="KS3_1"/>
    <property type="match status" value="1"/>
</dbReference>
<dbReference type="Proteomes" id="UP000694569">
    <property type="component" value="Unplaced"/>
</dbReference>
<dbReference type="Pfam" id="PF08659">
    <property type="entry name" value="KR"/>
    <property type="match status" value="1"/>
</dbReference>
<dbReference type="InterPro" id="IPR014031">
    <property type="entry name" value="Ketoacyl_synth_C"/>
</dbReference>
<dbReference type="Pfam" id="PF14765">
    <property type="entry name" value="PS-DH"/>
    <property type="match status" value="1"/>
</dbReference>
<dbReference type="Pfam" id="PF02801">
    <property type="entry name" value="Ketoacyl-synt_C"/>
    <property type="match status" value="1"/>
</dbReference>
<sequence length="2073" mass="231834">MEESDDQIAIVGIGCNFPGGEGLDNFWKVISEGRNCTVEIPIDRFDTKKWYDPDPNKPGKMWTTRAALIEGLNEFDNKLFRITSSEAENMDPQHKLLLECTYRALEDAGYPLESVNGSNTGVFIGLMNKDFEMIYTNDQYSMNHYYATGVSTCIASNRISYCFNLTGPSLTIDTACSSSLVALHYACQAIENGDCEMAVCGGVSCLLEPRVFVALTKAKMISPEGTSKPFSTKGDGYGRGEGCGIVLLKKLRKAKEDGSKVWGVICANEVNHDGRSVTPITKPSQSQQEALLSTVYSKVDPSALQYVEAHGTGTPVGDPVETASIGNIIGKRRPSGSPPLKIGSVKGNIGHTESAAGMAGLIKVLLMMHHEAIPPSLHYSSEVGIAKIEKSNLKVPVTLEKWKKDSKFGRAAGINSFGFGGTNVHMVVKQHKQNNSNLVLKRPVEIFVISAFSSKSLHLTIEDTRKQINKLGSLSLESLVYTSACRRTHVEHKYRKAFLASSLNHLQEQLASGNTETSPAQRNLHIVFVFCGNGVVYKGMGKMLLRSEPVFRKKCVEIDEILQKYTSLSVIQLLESEYDDFSRPDITQWLLFTIQIALATLLRHWGVKPDSIVGHSVGEVAAAHCSGLLSLQDAVKVIYYRSTLQSKVTGGEMLVVGNLPVTEVSKDITSYKGKINMAAYNSPVSCTVSGDAESVGRFYDQLNEQYSKINIFLYKLDVPAAYHSHMMDPILEEIEEELQDLKAQTLNVDIISTVTGVKSSNNDFTTGKYWARNIREPVAFDQALRSSIEDKENPVFIEIGPRRALQRNIVEILGKDSVILPSAQPGKEYEAIFSLLLKLFVGGYNPDWCNVFEGYKSVPAPIPRYQFDHIKLDVNFEKVRQGTLPVETSRHPLVQKMSEDATEYRCTISKALTPYVYEHKNNGTALVPGSFYAELGLASALTGLKPVVPLSSLSIRVNFSSPCVVNQESLNLTIKLEERNNVTHFEILSLHVFATGRIEKITKTLQEERINFQHILKRCNQILKPEEIYDSLSMLGFHYGDVYRQLSDIHYGGELKEGLARVTVSDEISQTMHEYCIHPVILDCFFQMSVIAARGSTTSTVFFPSQIGSLMVFRPLQKHMFIYLKTVKKTENSFVLCGYFVDENGFVLVEVSHAKVTFVKQSLSQQNNTFFQNKWVNVPKQEVNTTLKEESILVFADSSGIGQQLSKYTNCELKHVMFNNWDLDPSFMEKNNVKYKEILYMWGIHRPNTEFPDNLSQYLAKCCETYRRVILRARLLYSRTCIRTVTYKTADKTVDHINPGFALIGMTRGCITEMPDMTFQLIDISSSNPENVEALAHVIHNLEPKHYPEVWINNGEIYTGEIIRTELDVVGQTKHTVQLKASDMFTLYTDDPYRMANVSAEITTPKDKNIVQKTVEVQIDQICSHTEDFFPVTASSWKYGNSVYWSELSTEKHNLLALDFTGTVTAVGKHVKKLKVGDQIATCYPTLLSSRVNLPESVCFSIRKVPVLKKLPCISHFILAWEILHRQLPVAKNKSKLLIISSEMKSILSKILAYTAKRRGWQPVVSPDIDLNTKQCSAMIILPSSENILEMDTTQLPLLKNLVIISDPRSLEHFQALSEHCKEDVHIHILNHITVFQKAYLKEFAKKIFKWLRSAHIEMPESYSMLSYASTASLSISETSYFKVRSLPVIKLDTASVLSIPLFVHEENLFKHNAIYIVTGGLTGLGFETVKFIVQNGGGHVVILSRRNPTPEMQEEIRKAKAGQDNVIIMAVSCDITNYSEVTKAMHTIQKSYPNIPIKGVFHSAVVVHDGFLQYLNMSLFEKVLTVKVDGAVNLHRATMNHDLDYFVCYSSITSFIGNTGQANYAAANSFLDIFCQYRRNMGLPGQAINWGALNLGLLDKAYNIQKLLQAKGILLLEAEEIPTHLKKCLQLNHTQQAIAKFDFENLHSNILSHIPTLGQRIHKLVPPKDLEHSNISSKAIDMKPEDYIMSLVSELTNISISDITGHSSLIVLGMDSMLGMTLQNRILQERGLSIPVLKFIDPSTTVSDIVSILGENIIDEDLTKPEVEGEML</sequence>
<proteinExistence type="predicted"/>
<name>A0A8C5Q462_9ANUR</name>
<dbReference type="InterPro" id="IPR014043">
    <property type="entry name" value="Acyl_transferase_dom"/>
</dbReference>
<dbReference type="Pfam" id="PF16197">
    <property type="entry name" value="KAsynt_C_assoc"/>
    <property type="match status" value="1"/>
</dbReference>
<comment type="catalytic activity">
    <reaction evidence="5">
        <text>holo-[ACP] + malonyl-CoA = malonyl-[ACP] + CoA</text>
        <dbReference type="Rhea" id="RHEA:41792"/>
        <dbReference type="Rhea" id="RHEA-COMP:9623"/>
        <dbReference type="Rhea" id="RHEA-COMP:9685"/>
        <dbReference type="ChEBI" id="CHEBI:57287"/>
        <dbReference type="ChEBI" id="CHEBI:57384"/>
        <dbReference type="ChEBI" id="CHEBI:64479"/>
        <dbReference type="ChEBI" id="CHEBI:78449"/>
        <dbReference type="EC" id="2.3.1.39"/>
    </reaction>
    <physiologicalReaction direction="left-to-right" evidence="5">
        <dbReference type="Rhea" id="RHEA:41793"/>
    </physiologicalReaction>
</comment>
<dbReference type="OrthoDB" id="329835at2759"/>
<dbReference type="SUPFAM" id="SSF51735">
    <property type="entry name" value="NAD(P)-binding Rossmann-fold domains"/>
    <property type="match status" value="1"/>
</dbReference>
<dbReference type="InterPro" id="IPR018201">
    <property type="entry name" value="Ketoacyl_synth_AS"/>
</dbReference>
<evidence type="ECO:0000256" key="1">
    <source>
        <dbReference type="ARBA" id="ARBA00005194"/>
    </source>
</evidence>
<dbReference type="InterPro" id="IPR057326">
    <property type="entry name" value="KR_dom"/>
</dbReference>
<dbReference type="PROSITE" id="PS52004">
    <property type="entry name" value="KS3_2"/>
    <property type="match status" value="1"/>
</dbReference>
<keyword evidence="3" id="KW-0597">Phosphoprotein</keyword>
<dbReference type="CDD" id="cd05274">
    <property type="entry name" value="KR_FAS_SDR_x"/>
    <property type="match status" value="1"/>
</dbReference>
<evidence type="ECO:0000313" key="10">
    <source>
        <dbReference type="Ensembl" id="ENSLLEP00000031546.1"/>
    </source>
</evidence>
<dbReference type="Gene3D" id="3.40.366.10">
    <property type="entry name" value="Malonyl-Coenzyme A Acyl Carrier Protein, domain 2"/>
    <property type="match status" value="1"/>
</dbReference>
<reference evidence="10" key="2">
    <citation type="submission" date="2025-09" db="UniProtKB">
        <authorList>
            <consortium name="Ensembl"/>
        </authorList>
    </citation>
    <scope>IDENTIFICATION</scope>
</reference>
<dbReference type="GO" id="GO:0004314">
    <property type="term" value="F:[acyl-carrier-protein] S-malonyltransferase activity"/>
    <property type="evidence" value="ECO:0007669"/>
    <property type="project" value="UniProtKB-EC"/>
</dbReference>
<dbReference type="Ensembl" id="ENSLLET00000032758.1">
    <property type="protein sequence ID" value="ENSLLEP00000031546.1"/>
    <property type="gene ID" value="ENSLLEG00000019996.1"/>
</dbReference>
<dbReference type="InterPro" id="IPR036736">
    <property type="entry name" value="ACP-like_sf"/>
</dbReference>
<dbReference type="PANTHER" id="PTHR45681:SF8">
    <property type="entry name" value="CARRIER DOMAIN-CONTAINING PROTEIN"/>
    <property type="match status" value="1"/>
</dbReference>
<dbReference type="InterPro" id="IPR009081">
    <property type="entry name" value="PP-bd_ACP"/>
</dbReference>
<evidence type="ECO:0008006" key="12">
    <source>
        <dbReference type="Google" id="ProtNLM"/>
    </source>
</evidence>
<evidence type="ECO:0000256" key="6">
    <source>
        <dbReference type="PROSITE-ProRule" id="PRU01363"/>
    </source>
</evidence>
<accession>A0A8C5Q462</accession>
<feature type="region of interest" description="N-terminal hotdog fold" evidence="6">
    <location>
        <begin position="884"/>
        <end position="1003"/>
    </location>
</feature>
<dbReference type="SMART" id="SM00825">
    <property type="entry name" value="PKS_KS"/>
    <property type="match status" value="1"/>
</dbReference>
<dbReference type="GO" id="GO:0006633">
    <property type="term" value="P:fatty acid biosynthetic process"/>
    <property type="evidence" value="ECO:0007669"/>
    <property type="project" value="UniProtKB-UniPathway"/>
</dbReference>
<dbReference type="InterPro" id="IPR050444">
    <property type="entry name" value="Polyketide_Synthase"/>
</dbReference>
<dbReference type="SUPFAM" id="SSF52151">
    <property type="entry name" value="FabD/lysophospholipase-like"/>
    <property type="match status" value="1"/>
</dbReference>
<reference evidence="10" key="1">
    <citation type="submission" date="2025-08" db="UniProtKB">
        <authorList>
            <consortium name="Ensembl"/>
        </authorList>
    </citation>
    <scope>IDENTIFICATION</scope>
</reference>
<dbReference type="InterPro" id="IPR049552">
    <property type="entry name" value="PKS_DH_N"/>
</dbReference>
<dbReference type="Gene3D" id="1.10.1200.10">
    <property type="entry name" value="ACP-like"/>
    <property type="match status" value="1"/>
</dbReference>
<evidence type="ECO:0000256" key="2">
    <source>
        <dbReference type="ARBA" id="ARBA00022450"/>
    </source>
</evidence>
<evidence type="ECO:0000256" key="3">
    <source>
        <dbReference type="ARBA" id="ARBA00022553"/>
    </source>
</evidence>
<dbReference type="Gene3D" id="3.10.129.110">
    <property type="entry name" value="Polyketide synthase dehydratase"/>
    <property type="match status" value="1"/>
</dbReference>
<evidence type="ECO:0000313" key="11">
    <source>
        <dbReference type="Proteomes" id="UP000694569"/>
    </source>
</evidence>
<dbReference type="InterPro" id="IPR014030">
    <property type="entry name" value="Ketoacyl_synth_N"/>
</dbReference>
<dbReference type="Gene3D" id="3.90.180.10">
    <property type="entry name" value="Medium-chain alcohol dehydrogenases, catalytic domain"/>
    <property type="match status" value="1"/>
</dbReference>
<feature type="active site" description="Proton donor; for dehydratase activity" evidence="6">
    <location>
        <position position="1083"/>
    </location>
</feature>
<dbReference type="Pfam" id="PF21089">
    <property type="entry name" value="PKS_DH_N"/>
    <property type="match status" value="1"/>
</dbReference>
<dbReference type="GO" id="GO:0004315">
    <property type="term" value="F:3-oxoacyl-[acyl-carrier-protein] synthase activity"/>
    <property type="evidence" value="ECO:0007669"/>
    <property type="project" value="InterPro"/>
</dbReference>
<dbReference type="SUPFAM" id="SSF53901">
    <property type="entry name" value="Thiolase-like"/>
    <property type="match status" value="1"/>
</dbReference>
<dbReference type="InterPro" id="IPR001227">
    <property type="entry name" value="Ac_transferase_dom_sf"/>
</dbReference>
<dbReference type="UniPathway" id="UPA00094"/>
<dbReference type="InterPro" id="IPR032821">
    <property type="entry name" value="PKS_assoc"/>
</dbReference>
<dbReference type="InterPro" id="IPR016039">
    <property type="entry name" value="Thiolase-like"/>
</dbReference>
<feature type="region of interest" description="C-terminal hotdog fold" evidence="6">
    <location>
        <begin position="1020"/>
        <end position="1165"/>
    </location>
</feature>
<keyword evidence="11" id="KW-1185">Reference proteome</keyword>
<dbReference type="Gene3D" id="3.30.70.3290">
    <property type="match status" value="1"/>
</dbReference>
<evidence type="ECO:0000256" key="4">
    <source>
        <dbReference type="ARBA" id="ARBA00022679"/>
    </source>
</evidence>
<feature type="domain" description="Carrier" evidence="7">
    <location>
        <begin position="1980"/>
        <end position="2058"/>
    </location>
</feature>
<dbReference type="Pfam" id="PF00550">
    <property type="entry name" value="PP-binding"/>
    <property type="match status" value="1"/>
</dbReference>
<dbReference type="InterPro" id="IPR020841">
    <property type="entry name" value="PKS_Beta-ketoAc_synthase_dom"/>
</dbReference>
<feature type="active site" description="Proton acceptor; for dehydratase activity" evidence="6">
    <location>
        <position position="919"/>
    </location>
</feature>
<dbReference type="PROSITE" id="PS52019">
    <property type="entry name" value="PKS_MFAS_DH"/>
    <property type="match status" value="1"/>
</dbReference>
<comment type="pathway">
    <text evidence="1">Lipid metabolism; fatty acid biosynthesis.</text>
</comment>
<evidence type="ECO:0000259" key="8">
    <source>
        <dbReference type="PROSITE" id="PS52004"/>
    </source>
</evidence>
<dbReference type="SMART" id="SM00822">
    <property type="entry name" value="PKS_KR"/>
    <property type="match status" value="1"/>
</dbReference>
<feature type="domain" description="Ketosynthase family 3 (KS3)" evidence="8">
    <location>
        <begin position="5"/>
        <end position="430"/>
    </location>
</feature>
<dbReference type="InterPro" id="IPR042104">
    <property type="entry name" value="PKS_dehydratase_sf"/>
</dbReference>
<dbReference type="Pfam" id="PF00109">
    <property type="entry name" value="ketoacyl-synt"/>
    <property type="match status" value="1"/>
</dbReference>
<dbReference type="SUPFAM" id="SSF55048">
    <property type="entry name" value="Probable ACP-binding domain of malonyl-CoA ACP transacylase"/>
    <property type="match status" value="1"/>
</dbReference>
<dbReference type="Pfam" id="PF00698">
    <property type="entry name" value="Acyl_transf_1"/>
    <property type="match status" value="1"/>
</dbReference>
<dbReference type="SUPFAM" id="SSF50129">
    <property type="entry name" value="GroES-like"/>
    <property type="match status" value="1"/>
</dbReference>
<evidence type="ECO:0000259" key="7">
    <source>
        <dbReference type="PROSITE" id="PS50075"/>
    </source>
</evidence>
<keyword evidence="2" id="KW-0596">Phosphopantetheine</keyword>
<dbReference type="PROSITE" id="PS50075">
    <property type="entry name" value="CARRIER"/>
    <property type="match status" value="1"/>
</dbReference>
<dbReference type="Gene3D" id="3.30.70.250">
    <property type="entry name" value="Malonyl-CoA ACP transacylase, ACP-binding"/>
    <property type="match status" value="1"/>
</dbReference>